<dbReference type="SUPFAM" id="SSF55874">
    <property type="entry name" value="ATPase domain of HSP90 chaperone/DNA topoisomerase II/histidine kinase"/>
    <property type="match status" value="1"/>
</dbReference>
<evidence type="ECO:0000259" key="17">
    <source>
        <dbReference type="PROSITE" id="PS50894"/>
    </source>
</evidence>
<keyword evidence="11 14" id="KW-1133">Transmembrane helix</keyword>
<dbReference type="PROSITE" id="PS50894">
    <property type="entry name" value="HPT"/>
    <property type="match status" value="1"/>
</dbReference>
<dbReference type="FunFam" id="1.10.287.130:FF:000002">
    <property type="entry name" value="Two-component osmosensing histidine kinase"/>
    <property type="match status" value="1"/>
</dbReference>
<protein>
    <recommendedName>
        <fullName evidence="3">histidine kinase</fullName>
        <ecNumber evidence="3">2.7.13.3</ecNumber>
    </recommendedName>
</protein>
<keyword evidence="8" id="KW-0547">Nucleotide-binding</keyword>
<evidence type="ECO:0000256" key="12">
    <source>
        <dbReference type="ARBA" id="ARBA00023012"/>
    </source>
</evidence>
<feature type="domain" description="Response regulatory" evidence="16">
    <location>
        <begin position="499"/>
        <end position="615"/>
    </location>
</feature>
<feature type="transmembrane region" description="Helical" evidence="14">
    <location>
        <begin position="102"/>
        <end position="119"/>
    </location>
</feature>
<dbReference type="PANTHER" id="PTHR45339">
    <property type="entry name" value="HYBRID SIGNAL TRANSDUCTION HISTIDINE KINASE J"/>
    <property type="match status" value="1"/>
</dbReference>
<feature type="transmembrane region" description="Helical" evidence="14">
    <location>
        <begin position="40"/>
        <end position="64"/>
    </location>
</feature>
<dbReference type="SMART" id="SM00448">
    <property type="entry name" value="REC"/>
    <property type="match status" value="1"/>
</dbReference>
<evidence type="ECO:0000256" key="10">
    <source>
        <dbReference type="ARBA" id="ARBA00022840"/>
    </source>
</evidence>
<feature type="transmembrane region" description="Helical" evidence="14">
    <location>
        <begin position="70"/>
        <end position="90"/>
    </location>
</feature>
<dbReference type="Gene3D" id="3.40.50.2300">
    <property type="match status" value="1"/>
</dbReference>
<dbReference type="SUPFAM" id="SSF52172">
    <property type="entry name" value="CheY-like"/>
    <property type="match status" value="1"/>
</dbReference>
<dbReference type="SUPFAM" id="SSF47384">
    <property type="entry name" value="Homodimeric domain of signal transducing histidine kinase"/>
    <property type="match status" value="1"/>
</dbReference>
<dbReference type="InterPro" id="IPR008207">
    <property type="entry name" value="Sig_transdc_His_kin_Hpt_dom"/>
</dbReference>
<evidence type="ECO:0000256" key="14">
    <source>
        <dbReference type="SAM" id="Phobius"/>
    </source>
</evidence>
<dbReference type="EC" id="2.7.13.3" evidence="3"/>
<evidence type="ECO:0000259" key="15">
    <source>
        <dbReference type="PROSITE" id="PS50109"/>
    </source>
</evidence>
<dbReference type="FunFam" id="3.30.565.10:FF:000010">
    <property type="entry name" value="Sensor histidine kinase RcsC"/>
    <property type="match status" value="1"/>
</dbReference>
<feature type="transmembrane region" description="Helical" evidence="14">
    <location>
        <begin position="125"/>
        <end position="143"/>
    </location>
</feature>
<dbReference type="InterPro" id="IPR003594">
    <property type="entry name" value="HATPase_dom"/>
</dbReference>
<dbReference type="InterPro" id="IPR036890">
    <property type="entry name" value="HATPase_C_sf"/>
</dbReference>
<comment type="catalytic activity">
    <reaction evidence="1">
        <text>ATP + protein L-histidine = ADP + protein N-phospho-L-histidine.</text>
        <dbReference type="EC" id="2.7.13.3"/>
    </reaction>
</comment>
<dbReference type="Pfam" id="PF00072">
    <property type="entry name" value="Response_reg"/>
    <property type="match status" value="1"/>
</dbReference>
<dbReference type="InterPro" id="IPR004358">
    <property type="entry name" value="Sig_transdc_His_kin-like_C"/>
</dbReference>
<sequence>MKNIMDETELKMQLHPLSLSFSDSALENEFKSYNDREARVFNRIGIALSAMAWLTLNIYCYLFYPQSFLYMTVALGIFLYPLFICIFVVTASPRNVKYYQPLSALANCLAGLMFVYVGHFLWNNAIITICGIMACVLFGFFILRIRFKIALVETIIYIAVYEASLLMPPMNQNPDISLLTVIGILIEIICTVGGYSLERNSRKMFYQNKELIHQRQVAEAATKAKSEFLANMSHECRTPLNAIIGMSYLTSQTDLSPKQRDYLEKLHSSAQTLLEVINDILDFSKIEAGKMDIEVVDFKLDDILTNLDNLFNMTAQQKGIELLFQYTSDVPQMLRGDPLRLRQILSNLVNNAIKFTDQGEIIVKIEPLLKDKEEVTLQFSVSDTGIGIFKEQQSKLFQAFSQVDASTTRKYGGSGLGLAICERLVQLMDGRIWLESEPGFGSTFTFTVVLGCIQPITQSRLSDAIMDGFNEDIDKSCTSNHDRYERTIWNSSPDIKGAKILLVDDNAINQQVGQEILEHMGLQVDIASNGLEALEALEKATYDLVFMDVQMPVMDGYEATRRIRSSTRWTQLPVIAITAHALGTDRENSLQAGMNDQVNKPIDPEELMTVIAKYIKNNSRASTHAGELGFQGANTDNPPWPKIPGIVSVEGLARVGGNRVLYKKLLLQFAHSNADTPDKLKNALATGDVKEASRWLHTVKGVAANIGANQLAAAAADLETALIPGSIADNEVLLQNFIASLTLVIDGIRAFEEALVVVADNKEQDRVMTPVDADILRPHLINLAQMLESGSIKSVAQLSILNSYLSNTMVEKQFEQLKKDVDIFDMDSALGKLKAIASDLKISI</sequence>
<dbReference type="PROSITE" id="PS50109">
    <property type="entry name" value="HIS_KIN"/>
    <property type="match status" value="1"/>
</dbReference>
<keyword evidence="13 14" id="KW-0472">Membrane</keyword>
<keyword evidence="5" id="KW-0597">Phosphoprotein</keyword>
<evidence type="ECO:0000313" key="18">
    <source>
        <dbReference type="EMBL" id="KUG04420.1"/>
    </source>
</evidence>
<dbReference type="PROSITE" id="PS50110">
    <property type="entry name" value="RESPONSE_REGULATORY"/>
    <property type="match status" value="1"/>
</dbReference>
<proteinExistence type="predicted"/>
<evidence type="ECO:0000256" key="8">
    <source>
        <dbReference type="ARBA" id="ARBA00022741"/>
    </source>
</evidence>
<evidence type="ECO:0000256" key="1">
    <source>
        <dbReference type="ARBA" id="ARBA00000085"/>
    </source>
</evidence>
<dbReference type="InterPro" id="IPR005467">
    <property type="entry name" value="His_kinase_dom"/>
</dbReference>
<comment type="subcellular location">
    <subcellularLocation>
        <location evidence="2">Cell membrane</location>
        <topology evidence="2">Multi-pass membrane protein</topology>
    </subcellularLocation>
</comment>
<dbReference type="Pfam" id="PF02518">
    <property type="entry name" value="HATPase_c"/>
    <property type="match status" value="1"/>
</dbReference>
<dbReference type="InterPro" id="IPR011006">
    <property type="entry name" value="CheY-like_superfamily"/>
</dbReference>
<evidence type="ECO:0000256" key="6">
    <source>
        <dbReference type="ARBA" id="ARBA00022679"/>
    </source>
</evidence>
<dbReference type="SMART" id="SM00387">
    <property type="entry name" value="HATPase_c"/>
    <property type="match status" value="1"/>
</dbReference>
<evidence type="ECO:0000256" key="3">
    <source>
        <dbReference type="ARBA" id="ARBA00012438"/>
    </source>
</evidence>
<dbReference type="Pfam" id="PF00512">
    <property type="entry name" value="HisKA"/>
    <property type="match status" value="1"/>
</dbReference>
<dbReference type="InterPro" id="IPR036641">
    <property type="entry name" value="HPT_dom_sf"/>
</dbReference>
<dbReference type="GO" id="GO:0005886">
    <property type="term" value="C:plasma membrane"/>
    <property type="evidence" value="ECO:0007669"/>
    <property type="project" value="UniProtKB-SubCell"/>
</dbReference>
<evidence type="ECO:0000259" key="16">
    <source>
        <dbReference type="PROSITE" id="PS50110"/>
    </source>
</evidence>
<evidence type="ECO:0000256" key="2">
    <source>
        <dbReference type="ARBA" id="ARBA00004651"/>
    </source>
</evidence>
<feature type="transmembrane region" description="Helical" evidence="14">
    <location>
        <begin position="176"/>
        <end position="197"/>
    </location>
</feature>
<dbReference type="AlphaFoldDB" id="A0A0W8E745"/>
<dbReference type="PANTHER" id="PTHR45339:SF1">
    <property type="entry name" value="HYBRID SIGNAL TRANSDUCTION HISTIDINE KINASE J"/>
    <property type="match status" value="1"/>
</dbReference>
<dbReference type="SUPFAM" id="SSF47226">
    <property type="entry name" value="Histidine-containing phosphotransfer domain, HPT domain"/>
    <property type="match status" value="1"/>
</dbReference>
<evidence type="ECO:0000256" key="13">
    <source>
        <dbReference type="ARBA" id="ARBA00023136"/>
    </source>
</evidence>
<keyword evidence="7 14" id="KW-0812">Transmembrane</keyword>
<dbReference type="SMART" id="SM00388">
    <property type="entry name" value="HisKA"/>
    <property type="match status" value="1"/>
</dbReference>
<evidence type="ECO:0000256" key="11">
    <source>
        <dbReference type="ARBA" id="ARBA00022989"/>
    </source>
</evidence>
<dbReference type="InterPro" id="IPR036097">
    <property type="entry name" value="HisK_dim/P_sf"/>
</dbReference>
<dbReference type="Gene3D" id="1.20.120.160">
    <property type="entry name" value="HPT domain"/>
    <property type="match status" value="1"/>
</dbReference>
<dbReference type="Gene3D" id="3.30.565.10">
    <property type="entry name" value="Histidine kinase-like ATPase, C-terminal domain"/>
    <property type="match status" value="1"/>
</dbReference>
<dbReference type="GO" id="GO:0000155">
    <property type="term" value="F:phosphorelay sensor kinase activity"/>
    <property type="evidence" value="ECO:0007669"/>
    <property type="project" value="InterPro"/>
</dbReference>
<evidence type="ECO:0000256" key="4">
    <source>
        <dbReference type="ARBA" id="ARBA00022475"/>
    </source>
</evidence>
<feature type="domain" description="HPt" evidence="17">
    <location>
        <begin position="658"/>
        <end position="751"/>
    </location>
</feature>
<evidence type="ECO:0000256" key="9">
    <source>
        <dbReference type="ARBA" id="ARBA00022777"/>
    </source>
</evidence>
<gene>
    <name evidence="18" type="ORF">ASZ90_018187</name>
</gene>
<keyword evidence="9 18" id="KW-0418">Kinase</keyword>
<dbReference type="Pfam" id="PF01627">
    <property type="entry name" value="Hpt"/>
    <property type="match status" value="1"/>
</dbReference>
<evidence type="ECO:0000256" key="5">
    <source>
        <dbReference type="ARBA" id="ARBA00022553"/>
    </source>
</evidence>
<dbReference type="Gene3D" id="1.10.287.130">
    <property type="match status" value="1"/>
</dbReference>
<dbReference type="GO" id="GO:0005524">
    <property type="term" value="F:ATP binding"/>
    <property type="evidence" value="ECO:0007669"/>
    <property type="project" value="UniProtKB-KW"/>
</dbReference>
<dbReference type="CDD" id="cd17546">
    <property type="entry name" value="REC_hyHK_CKI1_RcsC-like"/>
    <property type="match status" value="1"/>
</dbReference>
<feature type="domain" description="Histidine kinase" evidence="15">
    <location>
        <begin position="231"/>
        <end position="452"/>
    </location>
</feature>
<keyword evidence="12" id="KW-0902">Two-component regulatory system</keyword>
<dbReference type="PRINTS" id="PR00344">
    <property type="entry name" value="BCTRLSENSOR"/>
</dbReference>
<keyword evidence="10" id="KW-0067">ATP-binding</keyword>
<accession>A0A0W8E745</accession>
<keyword evidence="4" id="KW-1003">Cell membrane</keyword>
<keyword evidence="6" id="KW-0808">Transferase</keyword>
<dbReference type="InterPro" id="IPR003661">
    <property type="entry name" value="HisK_dim/P_dom"/>
</dbReference>
<dbReference type="EMBL" id="LNQE01001849">
    <property type="protein sequence ID" value="KUG04420.1"/>
    <property type="molecule type" value="Genomic_DNA"/>
</dbReference>
<reference evidence="18" key="1">
    <citation type="journal article" date="2015" name="Proc. Natl. Acad. Sci. U.S.A.">
        <title>Networks of energetic and metabolic interactions define dynamics in microbial communities.</title>
        <authorList>
            <person name="Embree M."/>
            <person name="Liu J.K."/>
            <person name="Al-Bassam M.M."/>
            <person name="Zengler K."/>
        </authorList>
    </citation>
    <scope>NUCLEOTIDE SEQUENCE</scope>
</reference>
<dbReference type="CDD" id="cd16922">
    <property type="entry name" value="HATPase_EvgS-ArcB-TorS-like"/>
    <property type="match status" value="1"/>
</dbReference>
<evidence type="ECO:0000256" key="7">
    <source>
        <dbReference type="ARBA" id="ARBA00022692"/>
    </source>
</evidence>
<dbReference type="CDD" id="cd00082">
    <property type="entry name" value="HisKA"/>
    <property type="match status" value="1"/>
</dbReference>
<organism evidence="18">
    <name type="scientific">hydrocarbon metagenome</name>
    <dbReference type="NCBI Taxonomy" id="938273"/>
    <lineage>
        <taxon>unclassified sequences</taxon>
        <taxon>metagenomes</taxon>
        <taxon>ecological metagenomes</taxon>
    </lineage>
</organism>
<comment type="caution">
    <text evidence="18">The sequence shown here is derived from an EMBL/GenBank/DDBJ whole genome shotgun (WGS) entry which is preliminary data.</text>
</comment>
<name>A0A0W8E745_9ZZZZ</name>
<dbReference type="InterPro" id="IPR001789">
    <property type="entry name" value="Sig_transdc_resp-reg_receiver"/>
</dbReference>